<dbReference type="Gene3D" id="1.25.40.180">
    <property type="match status" value="1"/>
</dbReference>
<dbReference type="EMBL" id="KN880684">
    <property type="protein sequence ID" value="KIY63609.1"/>
    <property type="molecule type" value="Genomic_DNA"/>
</dbReference>
<dbReference type="OrthoDB" id="1727522at2759"/>
<dbReference type="PROSITE" id="PS51363">
    <property type="entry name" value="W2"/>
    <property type="match status" value="1"/>
</dbReference>
<dbReference type="SMART" id="SM00515">
    <property type="entry name" value="eIF5C"/>
    <property type="match status" value="1"/>
</dbReference>
<dbReference type="GO" id="GO:0016020">
    <property type="term" value="C:membrane"/>
    <property type="evidence" value="ECO:0007669"/>
    <property type="project" value="TreeGrafter"/>
</dbReference>
<evidence type="ECO:0000256" key="1">
    <source>
        <dbReference type="ARBA" id="ARBA00008151"/>
    </source>
</evidence>
<dbReference type="CDD" id="cd11560">
    <property type="entry name" value="W2_eIF5C_like"/>
    <property type="match status" value="1"/>
</dbReference>
<dbReference type="InterPro" id="IPR043510">
    <property type="entry name" value="W2_5MP1/2"/>
</dbReference>
<evidence type="ECO:0000313" key="3">
    <source>
        <dbReference type="EMBL" id="KIY63609.1"/>
    </source>
</evidence>
<dbReference type="SUPFAM" id="SSF48371">
    <property type="entry name" value="ARM repeat"/>
    <property type="match status" value="1"/>
</dbReference>
<organism evidence="3 4">
    <name type="scientific">Cylindrobasidium torrendii FP15055 ss-10</name>
    <dbReference type="NCBI Taxonomy" id="1314674"/>
    <lineage>
        <taxon>Eukaryota</taxon>
        <taxon>Fungi</taxon>
        <taxon>Dikarya</taxon>
        <taxon>Basidiomycota</taxon>
        <taxon>Agaricomycotina</taxon>
        <taxon>Agaricomycetes</taxon>
        <taxon>Agaricomycetidae</taxon>
        <taxon>Agaricales</taxon>
        <taxon>Marasmiineae</taxon>
        <taxon>Physalacriaceae</taxon>
        <taxon>Cylindrobasidium</taxon>
    </lineage>
</organism>
<keyword evidence="4" id="KW-1185">Reference proteome</keyword>
<dbReference type="InterPro" id="IPR051245">
    <property type="entry name" value="eIF5-mimic_regulator"/>
</dbReference>
<accession>A0A0D7B0E0</accession>
<dbReference type="InterPro" id="IPR003307">
    <property type="entry name" value="W2_domain"/>
</dbReference>
<name>A0A0D7B0E0_9AGAR</name>
<gene>
    <name evidence="3" type="ORF">CYLTODRAFT_425946</name>
</gene>
<protein>
    <submittedName>
        <fullName evidence="3">ARM repeat-containing protein</fullName>
    </submittedName>
</protein>
<proteinExistence type="inferred from homology"/>
<dbReference type="AlphaFoldDB" id="A0A0D7B0E0"/>
<dbReference type="GO" id="GO:0005737">
    <property type="term" value="C:cytoplasm"/>
    <property type="evidence" value="ECO:0007669"/>
    <property type="project" value="TreeGrafter"/>
</dbReference>
<evidence type="ECO:0000313" key="4">
    <source>
        <dbReference type="Proteomes" id="UP000054007"/>
    </source>
</evidence>
<comment type="similarity">
    <text evidence="1">Belongs to the BZW family.</text>
</comment>
<dbReference type="PANTHER" id="PTHR14208">
    <property type="entry name" value="BASIC LEUCINE ZIPPER AND W2 DOMAIN-CONTAINING PROTEIN"/>
    <property type="match status" value="1"/>
</dbReference>
<dbReference type="Pfam" id="PF02020">
    <property type="entry name" value="W2"/>
    <property type="match status" value="1"/>
</dbReference>
<dbReference type="PANTHER" id="PTHR14208:SF2">
    <property type="entry name" value="PROTEIN KRASAVIETZ"/>
    <property type="match status" value="1"/>
</dbReference>
<evidence type="ECO:0000259" key="2">
    <source>
        <dbReference type="PROSITE" id="PS51363"/>
    </source>
</evidence>
<dbReference type="STRING" id="1314674.A0A0D7B0E0"/>
<dbReference type="Proteomes" id="UP000054007">
    <property type="component" value="Unassembled WGS sequence"/>
</dbReference>
<dbReference type="InterPro" id="IPR016024">
    <property type="entry name" value="ARM-type_fold"/>
</dbReference>
<dbReference type="Pfam" id="PF25504">
    <property type="entry name" value="HEAT_5MP1_2"/>
    <property type="match status" value="1"/>
</dbReference>
<sequence length="423" mass="47827">MSQPSNAPKPSLQGVRIKARKRTVKAQAKHEPTVFIDQLYKYLETVPAGDFDAFTNKLIQAGSTLEFLKYADALFEVILVGGLIQPGGGYLDEEAPMCPFTIFNASEPVQIDELRKYVDVLNKLIRRYKYLQKPLEESALPTILQYIHKWSPEQKDKLAITIGLLMAQGLVTAACLQALTKDHLLKNDLSIEVITTIFRSYLTDQGMDHLSAALKRGGIRDLLVFFPATKRDGKALEGHFKAANLPQVADWYAKKQSVALKDGLIKELQELCEKEEPAEHIISYIKTRQESNPLGDSELVQCIWQGLMASVDWSTRPDQIEGLALREVGKYAPILEPFCTGPKSEVALINVVQVYCYEDTRIIKAFPQILKVLYNKDCISDQAIIYWYQKGSKPQGRQHFLKSTEALVKFLQEQEESEDEDEE</sequence>
<feature type="domain" description="W2" evidence="2">
    <location>
        <begin position="254"/>
        <end position="421"/>
    </location>
</feature>
<reference evidence="3 4" key="1">
    <citation type="journal article" date="2015" name="Fungal Genet. Biol.">
        <title>Evolution of novel wood decay mechanisms in Agaricales revealed by the genome sequences of Fistulina hepatica and Cylindrobasidium torrendii.</title>
        <authorList>
            <person name="Floudas D."/>
            <person name="Held B.W."/>
            <person name="Riley R."/>
            <person name="Nagy L.G."/>
            <person name="Koehler G."/>
            <person name="Ransdell A.S."/>
            <person name="Younus H."/>
            <person name="Chow J."/>
            <person name="Chiniquy J."/>
            <person name="Lipzen A."/>
            <person name="Tritt A."/>
            <person name="Sun H."/>
            <person name="Haridas S."/>
            <person name="LaButti K."/>
            <person name="Ohm R.A."/>
            <person name="Kues U."/>
            <person name="Blanchette R.A."/>
            <person name="Grigoriev I.V."/>
            <person name="Minto R.E."/>
            <person name="Hibbett D.S."/>
        </authorList>
    </citation>
    <scope>NUCLEOTIDE SEQUENCE [LARGE SCALE GENOMIC DNA]</scope>
    <source>
        <strain evidence="3 4">FP15055 ss-10</strain>
    </source>
</reference>
<dbReference type="InterPro" id="IPR057397">
    <property type="entry name" value="HEAT_5MP1_2"/>
</dbReference>